<sequence>MATNYKKIRHDTIAMTVLSKNLHAYTCKNMTAELPAMELESQVSSSIMRYDAIPCPCKTKYCNLCELPLATFIELFNKSKQN</sequence>
<keyword evidence="2" id="KW-1185">Reference proteome</keyword>
<reference evidence="2" key="1">
    <citation type="journal article" date="2014" name="Science">
        <title>The coffee genome provides insight into the convergent evolution of caffeine biosynthesis.</title>
        <authorList>
            <person name="Denoeud F."/>
            <person name="Carretero-Paulet L."/>
            <person name="Dereeper A."/>
            <person name="Droc G."/>
            <person name="Guyot R."/>
            <person name="Pietrella M."/>
            <person name="Zheng C."/>
            <person name="Alberti A."/>
            <person name="Anthony F."/>
            <person name="Aprea G."/>
            <person name="Aury J.M."/>
            <person name="Bento P."/>
            <person name="Bernard M."/>
            <person name="Bocs S."/>
            <person name="Campa C."/>
            <person name="Cenci A."/>
            <person name="Combes M.C."/>
            <person name="Crouzillat D."/>
            <person name="Da Silva C."/>
            <person name="Daddiego L."/>
            <person name="De Bellis F."/>
            <person name="Dussert S."/>
            <person name="Garsmeur O."/>
            <person name="Gayraud T."/>
            <person name="Guignon V."/>
            <person name="Jahn K."/>
            <person name="Jamilloux V."/>
            <person name="Joet T."/>
            <person name="Labadie K."/>
            <person name="Lan T."/>
            <person name="Leclercq J."/>
            <person name="Lepelley M."/>
            <person name="Leroy T."/>
            <person name="Li L.T."/>
            <person name="Librado P."/>
            <person name="Lopez L."/>
            <person name="Munoz A."/>
            <person name="Noel B."/>
            <person name="Pallavicini A."/>
            <person name="Perrotta G."/>
            <person name="Poncet V."/>
            <person name="Pot D."/>
            <person name="Priyono X."/>
            <person name="Rigoreau M."/>
            <person name="Rouard M."/>
            <person name="Rozas J."/>
            <person name="Tranchant-Dubreuil C."/>
            <person name="VanBuren R."/>
            <person name="Zhang Q."/>
            <person name="Andrade A.C."/>
            <person name="Argout X."/>
            <person name="Bertrand B."/>
            <person name="de Kochko A."/>
            <person name="Graziosi G."/>
            <person name="Henry R.J."/>
            <person name="Jayarama X."/>
            <person name="Ming R."/>
            <person name="Nagai C."/>
            <person name="Rounsley S."/>
            <person name="Sankoff D."/>
            <person name="Giuliano G."/>
            <person name="Albert V.A."/>
            <person name="Wincker P."/>
            <person name="Lashermes P."/>
        </authorList>
    </citation>
    <scope>NUCLEOTIDE SEQUENCE [LARGE SCALE GENOMIC DNA]</scope>
    <source>
        <strain evidence="2">cv. DH200-94</strain>
    </source>
</reference>
<gene>
    <name evidence="1" type="ORF">GSCOC_T00027035001</name>
</gene>
<protein>
    <submittedName>
        <fullName evidence="1">Uncharacterized protein</fullName>
    </submittedName>
</protein>
<dbReference type="Proteomes" id="UP000295252">
    <property type="component" value="Chromosome X"/>
</dbReference>
<dbReference type="AlphaFoldDB" id="A0A068UJ17"/>
<accession>A0A068UJ17</accession>
<name>A0A068UJ17_COFCA</name>
<dbReference type="EMBL" id="HG739115">
    <property type="protein sequence ID" value="CDP08262.1"/>
    <property type="molecule type" value="Genomic_DNA"/>
</dbReference>
<organism evidence="1 2">
    <name type="scientific">Coffea canephora</name>
    <name type="common">Robusta coffee</name>
    <dbReference type="NCBI Taxonomy" id="49390"/>
    <lineage>
        <taxon>Eukaryota</taxon>
        <taxon>Viridiplantae</taxon>
        <taxon>Streptophyta</taxon>
        <taxon>Embryophyta</taxon>
        <taxon>Tracheophyta</taxon>
        <taxon>Spermatophyta</taxon>
        <taxon>Magnoliopsida</taxon>
        <taxon>eudicotyledons</taxon>
        <taxon>Gunneridae</taxon>
        <taxon>Pentapetalae</taxon>
        <taxon>asterids</taxon>
        <taxon>lamiids</taxon>
        <taxon>Gentianales</taxon>
        <taxon>Rubiaceae</taxon>
        <taxon>Ixoroideae</taxon>
        <taxon>Gardenieae complex</taxon>
        <taxon>Bertiereae - Coffeeae clade</taxon>
        <taxon>Coffeeae</taxon>
        <taxon>Coffea</taxon>
    </lineage>
</organism>
<dbReference type="InParanoid" id="A0A068UJ17"/>
<evidence type="ECO:0000313" key="1">
    <source>
        <dbReference type="EMBL" id="CDP08262.1"/>
    </source>
</evidence>
<proteinExistence type="predicted"/>
<evidence type="ECO:0000313" key="2">
    <source>
        <dbReference type="Proteomes" id="UP000295252"/>
    </source>
</evidence>
<dbReference type="Gramene" id="CDP08262">
    <property type="protein sequence ID" value="CDP08262"/>
    <property type="gene ID" value="GSCOC_T00027035001"/>
</dbReference>